<evidence type="ECO:0000256" key="3">
    <source>
        <dbReference type="PIRSR" id="PIRSR037251-1"/>
    </source>
</evidence>
<comment type="similarity">
    <text evidence="1">Belongs to the 'GDXG' lipolytic enzyme family.</text>
</comment>
<dbReference type="PANTHER" id="PTHR48081:SF8">
    <property type="entry name" value="ALPHA_BETA HYDROLASE FOLD-3 DOMAIN-CONTAINING PROTEIN-RELATED"/>
    <property type="match status" value="1"/>
</dbReference>
<dbReference type="SUPFAM" id="SSF53474">
    <property type="entry name" value="alpha/beta-Hydrolases"/>
    <property type="match status" value="1"/>
</dbReference>
<dbReference type="Gene3D" id="3.40.50.1820">
    <property type="entry name" value="alpha/beta hydrolase"/>
    <property type="match status" value="1"/>
</dbReference>
<keyword evidence="6" id="KW-1185">Reference proteome</keyword>
<evidence type="ECO:0000313" key="6">
    <source>
        <dbReference type="Proteomes" id="UP001328107"/>
    </source>
</evidence>
<dbReference type="GO" id="GO:0016020">
    <property type="term" value="C:membrane"/>
    <property type="evidence" value="ECO:0007669"/>
    <property type="project" value="InterPro"/>
</dbReference>
<sequence length="383" mass="43517">VILVFGVIIYRPLPDKLAASTTSDRVTIHIFDPLARLFYYYPTRYLCPSADCRLQWMRKASALLKWIVGPSMDDNDPHLHMETTHWDGVKVRIYYPRDIAAAESDGAILYTHGGGFSIWDTKIYESLTRKLAQQMSTRLFVSIDYRLAPETPFPGAIDDCERVLEYIIAHGPQKFGIDPKKIVVMGDSAGGNLAAVISQRRTSRGSLPKILGQALLYPWLQMSDLQSPSYRYWNREMDKLTFLDPLTLAHFTLWYAGIDVQARPDFAQAMTEFRHYMDYSLLPGPFQDKLNCTDFPKLNSPIQELSDSLTPFLTDPDFAPLMQPDLSNLPPALVLTCEFDVLIDEGVIYAQRLKQAGVPTRWVHSEHGFHGMLSIHSRLDVAQ</sequence>
<evidence type="ECO:0000256" key="2">
    <source>
        <dbReference type="ARBA" id="ARBA00022801"/>
    </source>
</evidence>
<feature type="active site" evidence="3">
    <location>
        <position position="370"/>
    </location>
</feature>
<dbReference type="InterPro" id="IPR050300">
    <property type="entry name" value="GDXG_lipolytic_enzyme"/>
</dbReference>
<dbReference type="PIRSF" id="PIRSF037251">
    <property type="entry name" value="Arylacetamide_deacetylase"/>
    <property type="match status" value="1"/>
</dbReference>
<dbReference type="PANTHER" id="PTHR48081">
    <property type="entry name" value="AB HYDROLASE SUPERFAMILY PROTEIN C4A8.06C"/>
    <property type="match status" value="1"/>
</dbReference>
<evidence type="ECO:0000256" key="1">
    <source>
        <dbReference type="ARBA" id="ARBA00010515"/>
    </source>
</evidence>
<keyword evidence="2" id="KW-0378">Hydrolase</keyword>
<gene>
    <name evidence="5" type="ORF">PMAYCL1PPCAC_31397</name>
</gene>
<dbReference type="InterPro" id="IPR029058">
    <property type="entry name" value="AB_hydrolase_fold"/>
</dbReference>
<feature type="non-terminal residue" evidence="5">
    <location>
        <position position="383"/>
    </location>
</feature>
<dbReference type="InterPro" id="IPR013094">
    <property type="entry name" value="AB_hydrolase_3"/>
</dbReference>
<feature type="domain" description="Alpha/beta hydrolase fold-3" evidence="4">
    <location>
        <begin position="108"/>
        <end position="259"/>
    </location>
</feature>
<feature type="domain" description="Alpha/beta hydrolase fold-3" evidence="4">
    <location>
        <begin position="313"/>
        <end position="373"/>
    </location>
</feature>
<dbReference type="GO" id="GO:0052689">
    <property type="term" value="F:carboxylic ester hydrolase activity"/>
    <property type="evidence" value="ECO:0007669"/>
    <property type="project" value="InterPro"/>
</dbReference>
<accession>A0AAN5DET3</accession>
<reference evidence="6" key="1">
    <citation type="submission" date="2022-10" db="EMBL/GenBank/DDBJ databases">
        <title>Genome assembly of Pristionchus species.</title>
        <authorList>
            <person name="Yoshida K."/>
            <person name="Sommer R.J."/>
        </authorList>
    </citation>
    <scope>NUCLEOTIDE SEQUENCE [LARGE SCALE GENOMIC DNA]</scope>
    <source>
        <strain evidence="6">RS5460</strain>
    </source>
</reference>
<comment type="caution">
    <text evidence="5">The sequence shown here is derived from an EMBL/GenBank/DDBJ whole genome shotgun (WGS) entry which is preliminary data.</text>
</comment>
<dbReference type="AlphaFoldDB" id="A0AAN5DET3"/>
<dbReference type="Pfam" id="PF07859">
    <property type="entry name" value="Abhydrolase_3"/>
    <property type="match status" value="2"/>
</dbReference>
<feature type="non-terminal residue" evidence="5">
    <location>
        <position position="1"/>
    </location>
</feature>
<name>A0AAN5DET3_9BILA</name>
<dbReference type="Proteomes" id="UP001328107">
    <property type="component" value="Unassembled WGS sequence"/>
</dbReference>
<protein>
    <recommendedName>
        <fullName evidence="4">Alpha/beta hydrolase fold-3 domain-containing protein</fullName>
    </recommendedName>
</protein>
<evidence type="ECO:0000313" key="5">
    <source>
        <dbReference type="EMBL" id="GMR61202.1"/>
    </source>
</evidence>
<evidence type="ECO:0000259" key="4">
    <source>
        <dbReference type="Pfam" id="PF07859"/>
    </source>
</evidence>
<dbReference type="EMBL" id="BTRK01000006">
    <property type="protein sequence ID" value="GMR61202.1"/>
    <property type="molecule type" value="Genomic_DNA"/>
</dbReference>
<feature type="active site" evidence="3">
    <location>
        <position position="340"/>
    </location>
</feature>
<dbReference type="InterPro" id="IPR017157">
    <property type="entry name" value="Arylacetamide_deacetylase"/>
</dbReference>
<organism evidence="5 6">
    <name type="scientific">Pristionchus mayeri</name>
    <dbReference type="NCBI Taxonomy" id="1317129"/>
    <lineage>
        <taxon>Eukaryota</taxon>
        <taxon>Metazoa</taxon>
        <taxon>Ecdysozoa</taxon>
        <taxon>Nematoda</taxon>
        <taxon>Chromadorea</taxon>
        <taxon>Rhabditida</taxon>
        <taxon>Rhabditina</taxon>
        <taxon>Diplogasteromorpha</taxon>
        <taxon>Diplogasteroidea</taxon>
        <taxon>Neodiplogasteridae</taxon>
        <taxon>Pristionchus</taxon>
    </lineage>
</organism>
<proteinExistence type="inferred from homology"/>
<feature type="active site" evidence="3">
    <location>
        <position position="188"/>
    </location>
</feature>